<dbReference type="InterPro" id="IPR001207">
    <property type="entry name" value="Transposase_mutator"/>
</dbReference>
<dbReference type="PROSITE" id="PS01007">
    <property type="entry name" value="TRANSPOSASE_MUTATOR"/>
    <property type="match status" value="1"/>
</dbReference>
<dbReference type="Pfam" id="PF04434">
    <property type="entry name" value="SWIM"/>
    <property type="match status" value="1"/>
</dbReference>
<name>A0A7G2EC34_ARATH</name>
<feature type="compositionally biased region" description="Basic and acidic residues" evidence="7">
    <location>
        <begin position="129"/>
        <end position="140"/>
    </location>
</feature>
<dbReference type="PANTHER" id="PTHR31973">
    <property type="entry name" value="POLYPROTEIN, PUTATIVE-RELATED"/>
    <property type="match status" value="1"/>
</dbReference>
<evidence type="ECO:0000256" key="2">
    <source>
        <dbReference type="ARBA" id="ARBA00022723"/>
    </source>
</evidence>
<evidence type="ECO:0000313" key="10">
    <source>
        <dbReference type="Proteomes" id="UP000516314"/>
    </source>
</evidence>
<evidence type="ECO:0000256" key="1">
    <source>
        <dbReference type="ARBA" id="ARBA00022578"/>
    </source>
</evidence>
<accession>A0A7G2EC34</accession>
<feature type="region of interest" description="Disordered" evidence="7">
    <location>
        <begin position="1"/>
        <end position="161"/>
    </location>
</feature>
<dbReference type="GO" id="GO:0008270">
    <property type="term" value="F:zinc ion binding"/>
    <property type="evidence" value="ECO:0007669"/>
    <property type="project" value="UniProtKB-KW"/>
</dbReference>
<dbReference type="Pfam" id="PF00872">
    <property type="entry name" value="Transposase_mut"/>
    <property type="match status" value="1"/>
</dbReference>
<keyword evidence="4" id="KW-0862">Zinc</keyword>
<evidence type="ECO:0000256" key="7">
    <source>
        <dbReference type="SAM" id="MobiDB-lite"/>
    </source>
</evidence>
<dbReference type="GO" id="GO:0004803">
    <property type="term" value="F:transposase activity"/>
    <property type="evidence" value="ECO:0007669"/>
    <property type="project" value="InterPro"/>
</dbReference>
<dbReference type="GO" id="GO:0006313">
    <property type="term" value="P:DNA transposition"/>
    <property type="evidence" value="ECO:0007669"/>
    <property type="project" value="InterPro"/>
</dbReference>
<feature type="compositionally biased region" description="Acidic residues" evidence="7">
    <location>
        <begin position="88"/>
        <end position="128"/>
    </location>
</feature>
<evidence type="ECO:0000256" key="4">
    <source>
        <dbReference type="ARBA" id="ARBA00022833"/>
    </source>
</evidence>
<proteinExistence type="predicted"/>
<dbReference type="Proteomes" id="UP000516314">
    <property type="component" value="Chromosome 2"/>
</dbReference>
<dbReference type="EMBL" id="LR881467">
    <property type="protein sequence ID" value="CAD5318428.1"/>
    <property type="molecule type" value="Genomic_DNA"/>
</dbReference>
<protein>
    <submittedName>
        <fullName evidence="9">(thale cress) hypothetical protein</fullName>
    </submittedName>
</protein>
<keyword evidence="1" id="KW-0815">Transposition</keyword>
<keyword evidence="6" id="KW-0233">DNA recombination</keyword>
<evidence type="ECO:0000256" key="5">
    <source>
        <dbReference type="ARBA" id="ARBA00023125"/>
    </source>
</evidence>
<keyword evidence="3" id="KW-0863">Zinc-finger</keyword>
<sequence length="658" mass="75447">MSSYFEGANLKSGLVYESDPDDPEYEYPGSGSDVDGGSDSDKSGDSGDFDSEIETERDDKEDDDGAAEREFDGANERDDGAGEKEVDDRAEDGEADGAQDGEVDADGAEDGEANGAEDGEEADGAEDGEQTRREKKKREEDSENDEGNGESQRKRRKKKEDVREEDIMERFEFEIEEAVANWFDEFRIGRNEIPDSDDEDEDPVITRDKKIRLASDDKLAIGKTFFTGFEFKECVLHYALKHRINARQNRQLWSMKTKCLDHTCTSNGKCKLLKRRVIGRLFMDKLRLQPNYMPLDIQRHIKEQWKLVSTIGQVQEGRLLALQWLKEEYDKQFSHLRGIYVCLGAMKNAFYFCRPIIGIDGTFLKHALKHDLNLKDGASYVILSDRCKGIISAVKSALPNAEHRPCVKHIVENLKKRHASKDLLKKFVWNLAWSYSDAEYKQNLNEMRAYSMDLYEDVMKEEPKTWCRAWFKHGSFCEDVDNNATESFNATIVKARAKALVPMMETIRRQAMARISKRKEKARRWKKKISEYVSDILEEELERAMKCEVTKGTHGKFEVWIDGSSNFVNLTKEEWDWSCCKWPITGIPCEHAYAAIMDASKDVEDFVVPMWSIVMWREQYETAPNPVRDGRIMHCGSCKEAGHNAAGCCWIVEGEESF</sequence>
<dbReference type="SMART" id="SM00575">
    <property type="entry name" value="ZnF_PMZ"/>
    <property type="match status" value="1"/>
</dbReference>
<dbReference type="InterPro" id="IPR006564">
    <property type="entry name" value="Znf_PMZ"/>
</dbReference>
<dbReference type="InterPro" id="IPR007527">
    <property type="entry name" value="Znf_SWIM"/>
</dbReference>
<evidence type="ECO:0000256" key="3">
    <source>
        <dbReference type="ARBA" id="ARBA00022771"/>
    </source>
</evidence>
<evidence type="ECO:0000256" key="6">
    <source>
        <dbReference type="ARBA" id="ARBA00023172"/>
    </source>
</evidence>
<evidence type="ECO:0000259" key="8">
    <source>
        <dbReference type="SMART" id="SM00575"/>
    </source>
</evidence>
<dbReference type="PANTHER" id="PTHR31973:SF187">
    <property type="entry name" value="MUTATOR TRANSPOSASE MUDRA PROTEIN"/>
    <property type="match status" value="1"/>
</dbReference>
<keyword evidence="5" id="KW-0238">DNA-binding</keyword>
<feature type="compositionally biased region" description="Basic and acidic residues" evidence="7">
    <location>
        <begin position="66"/>
        <end position="87"/>
    </location>
</feature>
<evidence type="ECO:0000313" key="9">
    <source>
        <dbReference type="EMBL" id="CAD5318428.1"/>
    </source>
</evidence>
<organism evidence="9 10">
    <name type="scientific">Arabidopsis thaliana</name>
    <name type="common">Mouse-ear cress</name>
    <dbReference type="NCBI Taxonomy" id="3702"/>
    <lineage>
        <taxon>Eukaryota</taxon>
        <taxon>Viridiplantae</taxon>
        <taxon>Streptophyta</taxon>
        <taxon>Embryophyta</taxon>
        <taxon>Tracheophyta</taxon>
        <taxon>Spermatophyta</taxon>
        <taxon>Magnoliopsida</taxon>
        <taxon>eudicotyledons</taxon>
        <taxon>Gunneridae</taxon>
        <taxon>Pentapetalae</taxon>
        <taxon>rosids</taxon>
        <taxon>malvids</taxon>
        <taxon>Brassicales</taxon>
        <taxon>Brassicaceae</taxon>
        <taxon>Camelineae</taxon>
        <taxon>Arabidopsis</taxon>
    </lineage>
</organism>
<gene>
    <name evidence="9" type="ORF">AT9943_LOCUS6662</name>
</gene>
<feature type="compositionally biased region" description="Acidic residues" evidence="7">
    <location>
        <begin position="47"/>
        <end position="65"/>
    </location>
</feature>
<dbReference type="GO" id="GO:0003677">
    <property type="term" value="F:DNA binding"/>
    <property type="evidence" value="ECO:0007669"/>
    <property type="project" value="UniProtKB-KW"/>
</dbReference>
<feature type="domain" description="Zinc finger PMZ-type" evidence="8">
    <location>
        <begin position="575"/>
        <end position="602"/>
    </location>
</feature>
<dbReference type="AlphaFoldDB" id="A0A7G2EC34"/>
<reference evidence="9 10" key="1">
    <citation type="submission" date="2020-09" db="EMBL/GenBank/DDBJ databases">
        <authorList>
            <person name="Ashkenazy H."/>
        </authorList>
    </citation>
    <scope>NUCLEOTIDE SEQUENCE [LARGE SCALE GENOMIC DNA]</scope>
    <source>
        <strain evidence="10">cv. Cdm-0</strain>
    </source>
</reference>
<keyword evidence="2" id="KW-0479">Metal-binding</keyword>